<keyword evidence="2" id="KW-0813">Transport</keyword>
<evidence type="ECO:0000256" key="5">
    <source>
        <dbReference type="ARBA" id="ARBA00023065"/>
    </source>
</evidence>
<comment type="subcellular location">
    <subcellularLocation>
        <location evidence="1">Membrane</location>
        <topology evidence="1">Multi-pass membrane protein</topology>
    </subcellularLocation>
</comment>
<comment type="caution">
    <text evidence="7">The sequence shown here is derived from an EMBL/GenBank/DDBJ whole genome shotgun (WGS) entry which is preliminary data.</text>
</comment>
<sequence>MFYNSSNEIISAFGTVGLTLGYPNVASSFSTVLSSASKTIIITTMLMGRHRGLLASMKDQEAIEHSAIDLLNRRREEIILEYQQRTLSTNVINQTKSDVLITKF</sequence>
<dbReference type="AlphaFoldDB" id="A0A820DH76"/>
<keyword evidence="4" id="KW-1133">Transmembrane helix</keyword>
<keyword evidence="5" id="KW-0406">Ion transport</keyword>
<keyword evidence="6" id="KW-0472">Membrane</keyword>
<evidence type="ECO:0000256" key="4">
    <source>
        <dbReference type="ARBA" id="ARBA00022989"/>
    </source>
</evidence>
<dbReference type="GO" id="GO:0030001">
    <property type="term" value="P:metal ion transport"/>
    <property type="evidence" value="ECO:0007669"/>
    <property type="project" value="UniProtKB-ARBA"/>
</dbReference>
<gene>
    <name evidence="7" type="ORF">FNK824_LOCUS37753</name>
</gene>
<reference evidence="7" key="1">
    <citation type="submission" date="2021-02" db="EMBL/GenBank/DDBJ databases">
        <authorList>
            <person name="Nowell W R."/>
        </authorList>
    </citation>
    <scope>NUCLEOTIDE SEQUENCE</scope>
</reference>
<dbReference type="GO" id="GO:0005886">
    <property type="term" value="C:plasma membrane"/>
    <property type="evidence" value="ECO:0007669"/>
    <property type="project" value="TreeGrafter"/>
</dbReference>
<evidence type="ECO:0000256" key="6">
    <source>
        <dbReference type="ARBA" id="ARBA00023136"/>
    </source>
</evidence>
<dbReference type="EMBL" id="CAJOBE010019800">
    <property type="protein sequence ID" value="CAF4231828.1"/>
    <property type="molecule type" value="Genomic_DNA"/>
</dbReference>
<evidence type="ECO:0000313" key="7">
    <source>
        <dbReference type="EMBL" id="CAF4231828.1"/>
    </source>
</evidence>
<name>A0A820DH76_9BILA</name>
<proteinExistence type="predicted"/>
<accession>A0A820DH76</accession>
<dbReference type="PANTHER" id="PTHR31064:SF30">
    <property type="entry name" value="HIGH-AFFINITY POTASSIUM TRANSPORT PROTEIN-RELATED"/>
    <property type="match status" value="1"/>
</dbReference>
<dbReference type="PANTHER" id="PTHR31064">
    <property type="entry name" value="POTASSIUM TRANSPORT PROTEIN DDB_G0292412-RELATED"/>
    <property type="match status" value="1"/>
</dbReference>
<dbReference type="InterPro" id="IPR051143">
    <property type="entry name" value="TrkH_K-transport"/>
</dbReference>
<keyword evidence="3" id="KW-0812">Transmembrane</keyword>
<protein>
    <submittedName>
        <fullName evidence="7">Uncharacterized protein</fullName>
    </submittedName>
</protein>
<organism evidence="7 8">
    <name type="scientific">Rotaria sordida</name>
    <dbReference type="NCBI Taxonomy" id="392033"/>
    <lineage>
        <taxon>Eukaryota</taxon>
        <taxon>Metazoa</taxon>
        <taxon>Spiralia</taxon>
        <taxon>Gnathifera</taxon>
        <taxon>Rotifera</taxon>
        <taxon>Eurotatoria</taxon>
        <taxon>Bdelloidea</taxon>
        <taxon>Philodinida</taxon>
        <taxon>Philodinidae</taxon>
        <taxon>Rotaria</taxon>
    </lineage>
</organism>
<evidence type="ECO:0000256" key="3">
    <source>
        <dbReference type="ARBA" id="ARBA00022692"/>
    </source>
</evidence>
<evidence type="ECO:0000256" key="1">
    <source>
        <dbReference type="ARBA" id="ARBA00004141"/>
    </source>
</evidence>
<dbReference type="InterPro" id="IPR003445">
    <property type="entry name" value="Cat_transpt"/>
</dbReference>
<dbReference type="GO" id="GO:0008324">
    <property type="term" value="F:monoatomic cation transmembrane transporter activity"/>
    <property type="evidence" value="ECO:0007669"/>
    <property type="project" value="InterPro"/>
</dbReference>
<evidence type="ECO:0000313" key="8">
    <source>
        <dbReference type="Proteomes" id="UP000663874"/>
    </source>
</evidence>
<dbReference type="Pfam" id="PF02386">
    <property type="entry name" value="TrkH"/>
    <property type="match status" value="1"/>
</dbReference>
<evidence type="ECO:0000256" key="2">
    <source>
        <dbReference type="ARBA" id="ARBA00022448"/>
    </source>
</evidence>
<dbReference type="Proteomes" id="UP000663874">
    <property type="component" value="Unassembled WGS sequence"/>
</dbReference>